<dbReference type="AlphaFoldDB" id="A0A852VJV1"/>
<name>A0A852VJV1_9BACT</name>
<sequence>MFSDEIESLRKRGKTDEDIASLIQRNSEIEITAAEIAENYASPEERHQHGE</sequence>
<gene>
    <name evidence="1" type="ORF">HDF08_003543</name>
</gene>
<dbReference type="EMBL" id="JACCCU010000002">
    <property type="protein sequence ID" value="NYF91441.1"/>
    <property type="molecule type" value="Genomic_DNA"/>
</dbReference>
<evidence type="ECO:0000313" key="1">
    <source>
        <dbReference type="EMBL" id="NYF91441.1"/>
    </source>
</evidence>
<proteinExistence type="predicted"/>
<organism evidence="1 2">
    <name type="scientific">Tunturiibacter lichenicola</name>
    <dbReference type="NCBI Taxonomy" id="2051959"/>
    <lineage>
        <taxon>Bacteria</taxon>
        <taxon>Pseudomonadati</taxon>
        <taxon>Acidobacteriota</taxon>
        <taxon>Terriglobia</taxon>
        <taxon>Terriglobales</taxon>
        <taxon>Acidobacteriaceae</taxon>
        <taxon>Tunturiibacter</taxon>
    </lineage>
</organism>
<evidence type="ECO:0000313" key="2">
    <source>
        <dbReference type="Proteomes" id="UP000564385"/>
    </source>
</evidence>
<dbReference type="Proteomes" id="UP000564385">
    <property type="component" value="Unassembled WGS sequence"/>
</dbReference>
<reference evidence="1 2" key="1">
    <citation type="submission" date="2020-07" db="EMBL/GenBank/DDBJ databases">
        <title>Genomic Encyclopedia of Type Strains, Phase IV (KMG-V): Genome sequencing to study the core and pangenomes of soil and plant-associated prokaryotes.</title>
        <authorList>
            <person name="Whitman W."/>
        </authorList>
    </citation>
    <scope>NUCLEOTIDE SEQUENCE [LARGE SCALE GENOMIC DNA]</scope>
    <source>
        <strain evidence="1 2">M8UP22</strain>
    </source>
</reference>
<accession>A0A852VJV1</accession>
<comment type="caution">
    <text evidence="1">The sequence shown here is derived from an EMBL/GenBank/DDBJ whole genome shotgun (WGS) entry which is preliminary data.</text>
</comment>
<protein>
    <submittedName>
        <fullName evidence="1">Uncharacterized protein</fullName>
    </submittedName>
</protein>